<dbReference type="PROSITE" id="PS51384">
    <property type="entry name" value="FAD_FR"/>
    <property type="match status" value="1"/>
</dbReference>
<evidence type="ECO:0000256" key="1">
    <source>
        <dbReference type="ARBA" id="ARBA00022630"/>
    </source>
</evidence>
<dbReference type="Gene3D" id="3.10.20.30">
    <property type="match status" value="1"/>
</dbReference>
<dbReference type="InterPro" id="IPR006058">
    <property type="entry name" value="2Fe2S_fd_BS"/>
</dbReference>
<keyword evidence="10" id="KW-0489">Methyltransferase</keyword>
<feature type="domain" description="2Fe-2S ferredoxin-type" evidence="8">
    <location>
        <begin position="234"/>
        <end position="319"/>
    </location>
</feature>
<evidence type="ECO:0000256" key="5">
    <source>
        <dbReference type="ARBA" id="ARBA00023004"/>
    </source>
</evidence>
<name>A0A1M5N986_9ALTE</name>
<dbReference type="PROSITE" id="PS00197">
    <property type="entry name" value="2FE2S_FER_1"/>
    <property type="match status" value="1"/>
</dbReference>
<protein>
    <submittedName>
        <fullName evidence="10">Vanillate O-demethylase ferredoxin subunit</fullName>
    </submittedName>
</protein>
<dbReference type="InterPro" id="IPR050415">
    <property type="entry name" value="MRET"/>
</dbReference>
<dbReference type="InterPro" id="IPR036010">
    <property type="entry name" value="2Fe-2S_ferredoxin-like_sf"/>
</dbReference>
<dbReference type="PRINTS" id="PR00409">
    <property type="entry name" value="PHDIOXRDTASE"/>
</dbReference>
<dbReference type="EMBL" id="FQWD01000005">
    <property type="protein sequence ID" value="SHG86068.1"/>
    <property type="molecule type" value="Genomic_DNA"/>
</dbReference>
<dbReference type="Gene3D" id="2.40.30.10">
    <property type="entry name" value="Translation factors"/>
    <property type="match status" value="1"/>
</dbReference>
<dbReference type="Proteomes" id="UP000184520">
    <property type="component" value="Unassembled WGS sequence"/>
</dbReference>
<keyword evidence="11" id="KW-1185">Reference proteome</keyword>
<dbReference type="CDD" id="cd06185">
    <property type="entry name" value="PDR_like"/>
    <property type="match status" value="1"/>
</dbReference>
<evidence type="ECO:0000256" key="3">
    <source>
        <dbReference type="ARBA" id="ARBA00022723"/>
    </source>
</evidence>
<keyword evidence="2" id="KW-0001">2Fe-2S</keyword>
<dbReference type="Gene3D" id="3.40.50.80">
    <property type="entry name" value="Nucleotide-binding domain of ferredoxin-NADP reductase (FNR) module"/>
    <property type="match status" value="1"/>
</dbReference>
<evidence type="ECO:0000313" key="10">
    <source>
        <dbReference type="EMBL" id="SHG86068.1"/>
    </source>
</evidence>
<evidence type="ECO:0000256" key="7">
    <source>
        <dbReference type="ARBA" id="ARBA00023075"/>
    </source>
</evidence>
<dbReference type="InterPro" id="IPR017927">
    <property type="entry name" value="FAD-bd_FR_type"/>
</dbReference>
<dbReference type="CDD" id="cd00207">
    <property type="entry name" value="fer2"/>
    <property type="match status" value="1"/>
</dbReference>
<gene>
    <name evidence="10" type="ORF">SAMN05216361_3125</name>
</gene>
<dbReference type="GO" id="GO:0032259">
    <property type="term" value="P:methylation"/>
    <property type="evidence" value="ECO:0007669"/>
    <property type="project" value="UniProtKB-KW"/>
</dbReference>
<accession>A0A1M5N986</accession>
<feature type="domain" description="FAD-binding FR-type" evidence="9">
    <location>
        <begin position="3"/>
        <end position="105"/>
    </location>
</feature>
<keyword evidence="6" id="KW-0411">Iron-sulfur</keyword>
<evidence type="ECO:0000313" key="11">
    <source>
        <dbReference type="Proteomes" id="UP000184520"/>
    </source>
</evidence>
<dbReference type="STRING" id="634436.SAMN05216361_3125"/>
<keyword evidence="5" id="KW-0408">Iron</keyword>
<evidence type="ECO:0000256" key="6">
    <source>
        <dbReference type="ARBA" id="ARBA00023014"/>
    </source>
</evidence>
<dbReference type="PANTHER" id="PTHR47354">
    <property type="entry name" value="NADH OXIDOREDUCTASE HCR"/>
    <property type="match status" value="1"/>
</dbReference>
<proteinExistence type="predicted"/>
<sequence length="319" mass="34740">MQQTTFSLLVHAIRYDGENTRIIELRPAAGTHLPPVEAGAHIDVHISADLIRQYSLCNTPGETHRYVIGVALDPNSRGGSRWLHDNLQAGDTLTVGAPRNHFGLANTDAHTVLIGGGIGVTPLLSMALQLEAQQRSWSLHFAAKCTEQAPLLQAINTLAKQARYGQVNCYFSESSASRMDVAQVMEEAPKGSHFYCCGPVRLLDTFDKCSESYPPEHCHSERFIAELEVAKGGYTIVLARSGKTLYISEEQTILDALKAEKIAVPYACAEGICGSCEVKVLEGEPDHRDDVLSDAEKARNDTIMVCCSGAFSKQLVLDL</sequence>
<reference evidence="11" key="1">
    <citation type="submission" date="2016-11" db="EMBL/GenBank/DDBJ databases">
        <authorList>
            <person name="Varghese N."/>
            <person name="Submissions S."/>
        </authorList>
    </citation>
    <scope>NUCLEOTIDE SEQUENCE [LARGE SCALE GENOMIC DNA]</scope>
    <source>
        <strain evidence="11">CGMCC 1.8995</strain>
    </source>
</reference>
<dbReference type="SUPFAM" id="SSF63380">
    <property type="entry name" value="Riboflavin synthase domain-like"/>
    <property type="match status" value="1"/>
</dbReference>
<evidence type="ECO:0000259" key="9">
    <source>
        <dbReference type="PROSITE" id="PS51384"/>
    </source>
</evidence>
<dbReference type="InterPro" id="IPR039261">
    <property type="entry name" value="FNR_nucleotide-bd"/>
</dbReference>
<dbReference type="Pfam" id="PF00111">
    <property type="entry name" value="Fer2"/>
    <property type="match status" value="1"/>
</dbReference>
<organism evidence="10 11">
    <name type="scientific">Marisediminitalea aggregata</name>
    <dbReference type="NCBI Taxonomy" id="634436"/>
    <lineage>
        <taxon>Bacteria</taxon>
        <taxon>Pseudomonadati</taxon>
        <taxon>Pseudomonadota</taxon>
        <taxon>Gammaproteobacteria</taxon>
        <taxon>Alteromonadales</taxon>
        <taxon>Alteromonadaceae</taxon>
        <taxon>Marisediminitalea</taxon>
    </lineage>
</organism>
<dbReference type="RefSeq" id="WP_073324102.1">
    <property type="nucleotide sequence ID" value="NZ_FQWD01000005.1"/>
</dbReference>
<dbReference type="PROSITE" id="PS51085">
    <property type="entry name" value="2FE2S_FER_2"/>
    <property type="match status" value="1"/>
</dbReference>
<dbReference type="Pfam" id="PF00175">
    <property type="entry name" value="NAD_binding_1"/>
    <property type="match status" value="1"/>
</dbReference>
<dbReference type="InterPro" id="IPR001433">
    <property type="entry name" value="OxRdtase_FAD/NAD-bd"/>
</dbReference>
<keyword evidence="4" id="KW-0560">Oxidoreductase</keyword>
<dbReference type="InterPro" id="IPR012675">
    <property type="entry name" value="Beta-grasp_dom_sf"/>
</dbReference>
<evidence type="ECO:0000256" key="2">
    <source>
        <dbReference type="ARBA" id="ARBA00022714"/>
    </source>
</evidence>
<evidence type="ECO:0000259" key="8">
    <source>
        <dbReference type="PROSITE" id="PS51085"/>
    </source>
</evidence>
<dbReference type="GO" id="GO:0016491">
    <property type="term" value="F:oxidoreductase activity"/>
    <property type="evidence" value="ECO:0007669"/>
    <property type="project" value="UniProtKB-KW"/>
</dbReference>
<evidence type="ECO:0000256" key="4">
    <source>
        <dbReference type="ARBA" id="ARBA00023002"/>
    </source>
</evidence>
<dbReference type="PANTHER" id="PTHR47354:SF1">
    <property type="entry name" value="CARNITINE MONOOXYGENASE REDUCTASE SUBUNIT"/>
    <property type="match status" value="1"/>
</dbReference>
<keyword evidence="1" id="KW-0285">Flavoprotein</keyword>
<dbReference type="AlphaFoldDB" id="A0A1M5N986"/>
<keyword evidence="3" id="KW-0479">Metal-binding</keyword>
<dbReference type="SUPFAM" id="SSF52343">
    <property type="entry name" value="Ferredoxin reductase-like, C-terminal NADP-linked domain"/>
    <property type="match status" value="1"/>
</dbReference>
<keyword evidence="10" id="KW-0808">Transferase</keyword>
<dbReference type="InterPro" id="IPR017938">
    <property type="entry name" value="Riboflavin_synthase-like_b-brl"/>
</dbReference>
<dbReference type="GO" id="GO:0046872">
    <property type="term" value="F:metal ion binding"/>
    <property type="evidence" value="ECO:0007669"/>
    <property type="project" value="UniProtKB-KW"/>
</dbReference>
<dbReference type="SUPFAM" id="SSF54292">
    <property type="entry name" value="2Fe-2S ferredoxin-like"/>
    <property type="match status" value="1"/>
</dbReference>
<keyword evidence="7" id="KW-0830">Ubiquinone</keyword>
<dbReference type="OrthoDB" id="581532at2"/>
<dbReference type="GO" id="GO:0051537">
    <property type="term" value="F:2 iron, 2 sulfur cluster binding"/>
    <property type="evidence" value="ECO:0007669"/>
    <property type="project" value="UniProtKB-KW"/>
</dbReference>
<dbReference type="GO" id="GO:0008168">
    <property type="term" value="F:methyltransferase activity"/>
    <property type="evidence" value="ECO:0007669"/>
    <property type="project" value="UniProtKB-KW"/>
</dbReference>
<dbReference type="InterPro" id="IPR001041">
    <property type="entry name" value="2Fe-2S_ferredoxin-type"/>
</dbReference>